<evidence type="ECO:0000313" key="3">
    <source>
        <dbReference type="EMBL" id="SPD60644.1"/>
    </source>
</evidence>
<dbReference type="InterPro" id="IPR006311">
    <property type="entry name" value="TAT_signal"/>
</dbReference>
<keyword evidence="3" id="KW-0614">Plasmid</keyword>
<dbReference type="InterPro" id="IPR042100">
    <property type="entry name" value="Bug_dom1"/>
</dbReference>
<dbReference type="PROSITE" id="PS51318">
    <property type="entry name" value="TAT"/>
    <property type="match status" value="1"/>
</dbReference>
<gene>
    <name evidence="3" type="ORF">CBM2607_MP21302</name>
</gene>
<dbReference type="PANTHER" id="PTHR42928:SF5">
    <property type="entry name" value="BLR1237 PROTEIN"/>
    <property type="match status" value="1"/>
</dbReference>
<keyword evidence="2" id="KW-0732">Signal</keyword>
<feature type="signal peptide" evidence="2">
    <location>
        <begin position="1"/>
        <end position="31"/>
    </location>
</feature>
<dbReference type="RefSeq" id="WP_115678570.1">
    <property type="nucleotide sequence ID" value="NZ_LT984807.1"/>
</dbReference>
<proteinExistence type="inferred from homology"/>
<evidence type="ECO:0000313" key="4">
    <source>
        <dbReference type="Proteomes" id="UP000255168"/>
    </source>
</evidence>
<protein>
    <submittedName>
        <fullName evidence="3">Tripartite-type tricarboxylate transporter, receptor component TctC</fullName>
    </submittedName>
</protein>
<dbReference type="AlphaFoldDB" id="A0A375HUT7"/>
<evidence type="ECO:0000256" key="1">
    <source>
        <dbReference type="ARBA" id="ARBA00006987"/>
    </source>
</evidence>
<dbReference type="Gene3D" id="3.40.190.10">
    <property type="entry name" value="Periplasmic binding protein-like II"/>
    <property type="match status" value="1"/>
</dbReference>
<geneLocation type="plasmid" evidence="4">
    <name>ii</name>
</geneLocation>
<dbReference type="CDD" id="cd07012">
    <property type="entry name" value="PBP2_Bug_TTT"/>
    <property type="match status" value="1"/>
</dbReference>
<dbReference type="Pfam" id="PF03401">
    <property type="entry name" value="TctC"/>
    <property type="match status" value="1"/>
</dbReference>
<dbReference type="PIRSF" id="PIRSF017082">
    <property type="entry name" value="YflP"/>
    <property type="match status" value="1"/>
</dbReference>
<keyword evidence="3" id="KW-0675">Receptor</keyword>
<comment type="similarity">
    <text evidence="1">Belongs to the UPF0065 (bug) family.</text>
</comment>
<name>A0A375HUT7_9BURK</name>
<dbReference type="InterPro" id="IPR005064">
    <property type="entry name" value="BUG"/>
</dbReference>
<dbReference type="PANTHER" id="PTHR42928">
    <property type="entry name" value="TRICARBOXYLATE-BINDING PROTEIN"/>
    <property type="match status" value="1"/>
</dbReference>
<dbReference type="SUPFAM" id="SSF53850">
    <property type="entry name" value="Periplasmic binding protein-like II"/>
    <property type="match status" value="1"/>
</dbReference>
<organism evidence="3 4">
    <name type="scientific">Cupriavidus neocaledonicus</name>
    <dbReference type="NCBI Taxonomy" id="1040979"/>
    <lineage>
        <taxon>Bacteria</taxon>
        <taxon>Pseudomonadati</taxon>
        <taxon>Pseudomonadota</taxon>
        <taxon>Betaproteobacteria</taxon>
        <taxon>Burkholderiales</taxon>
        <taxon>Burkholderiaceae</taxon>
        <taxon>Cupriavidus</taxon>
    </lineage>
</organism>
<evidence type="ECO:0000256" key="2">
    <source>
        <dbReference type="SAM" id="SignalP"/>
    </source>
</evidence>
<reference evidence="3 4" key="1">
    <citation type="submission" date="2018-01" db="EMBL/GenBank/DDBJ databases">
        <authorList>
            <person name="Clerissi C."/>
        </authorList>
    </citation>
    <scope>NUCLEOTIDE SEQUENCE [LARGE SCALE GENOMIC DNA]</scope>
    <source>
        <strain evidence="3">Cupriavidus taiwanensis STM 6160</strain>
        <plasmid evidence="4">ii</plasmid>
    </source>
</reference>
<accession>A0A375HUT7</accession>
<dbReference type="Gene3D" id="3.40.190.150">
    <property type="entry name" value="Bordetella uptake gene, domain 1"/>
    <property type="match status" value="1"/>
</dbReference>
<feature type="chain" id="PRO_5016622553" evidence="2">
    <location>
        <begin position="32"/>
        <end position="333"/>
    </location>
</feature>
<sequence>MQNLPISRRRIVAFVLSAAAIAAAAPIGAMAQDSWPARPITLVVPFPPGGSVDIMARQYSEPLSRILGVPVVVDNRPGAGGSVATQAVARSKPDGYTLVVSSQSSHLANPLTQPRIGYDPIKDFENIAILGRQPNALVVHASLPVRTFAEFIAYSKKHPGKLDYGSGGAGSMGQLNVEMFKASTGAVATHIPYRGGSQLITAVLSNEVQFILDNVVIMLPHIKDGKVRALAVASEQRLEQLPDVPTLAELGHPDLNLSSWTGIAAPAGTPQPVVQKIYQAVRKAATDPTMQATLRSRGVVPPEDMAPAAFERMMADRLQRYGEVVKRAKISAE</sequence>
<dbReference type="Proteomes" id="UP000255168">
    <property type="component" value="Plasmid II"/>
</dbReference>
<dbReference type="EMBL" id="LT984807">
    <property type="protein sequence ID" value="SPD60644.1"/>
    <property type="molecule type" value="Genomic_DNA"/>
</dbReference>